<dbReference type="PANTHER" id="PTHR23426:SF67">
    <property type="entry name" value="2FE-2S FERREDOXIN-TYPE DOMAIN-CONTAINING PROTEIN"/>
    <property type="match status" value="1"/>
</dbReference>
<dbReference type="InterPro" id="IPR036010">
    <property type="entry name" value="2Fe-2S_ferredoxin-like_sf"/>
</dbReference>
<feature type="compositionally biased region" description="Low complexity" evidence="5">
    <location>
        <begin position="47"/>
        <end position="60"/>
    </location>
</feature>
<dbReference type="AlphaFoldDB" id="A0A6U2D8Y5"/>
<name>A0A6U2D8Y5_HEMAN</name>
<evidence type="ECO:0000256" key="3">
    <source>
        <dbReference type="ARBA" id="ARBA00023004"/>
    </source>
</evidence>
<keyword evidence="2" id="KW-0479">Metal-binding</keyword>
<dbReference type="InterPro" id="IPR001041">
    <property type="entry name" value="2Fe-2S_ferredoxin-type"/>
</dbReference>
<dbReference type="GO" id="GO:0009055">
    <property type="term" value="F:electron transfer activity"/>
    <property type="evidence" value="ECO:0007669"/>
    <property type="project" value="TreeGrafter"/>
</dbReference>
<gene>
    <name evidence="7" type="ORF">HAND00432_LOCUS12523</name>
</gene>
<dbReference type="PANTHER" id="PTHR23426">
    <property type="entry name" value="FERREDOXIN/ADRENODOXIN"/>
    <property type="match status" value="1"/>
</dbReference>
<keyword evidence="1" id="KW-0001">2Fe-2S</keyword>
<dbReference type="GO" id="GO:0140647">
    <property type="term" value="P:P450-containing electron transport chain"/>
    <property type="evidence" value="ECO:0007669"/>
    <property type="project" value="InterPro"/>
</dbReference>
<proteinExistence type="predicted"/>
<evidence type="ECO:0000256" key="5">
    <source>
        <dbReference type="SAM" id="MobiDB-lite"/>
    </source>
</evidence>
<dbReference type="SUPFAM" id="SSF54292">
    <property type="entry name" value="2Fe-2S ferredoxin-like"/>
    <property type="match status" value="1"/>
</dbReference>
<sequence>MSQVMRVGPQRGGVAALAGEWLQTAGRGWLGAHPPPMVGGSLRRPHPASSSPSTARPPLSMRTLPRGLMGGAPTALPLRRPSAARSASFPRRGMCAAADEDEEAAVAFMAEIGYRKAVAEGVVRALKQPGSGVPRGGVLTMVKSMAGRWEVGIDAGLEALARAVEVEVAEHEGKEKVRFWVEVPHAGGHRFECEGLEGMSLRDVREHGGMEGGEELGEYLECACSGVMACSTCHVIVDDEWFPRFSPPCEAELDMLDLAYEPQDTSRLGCQLILSPEVQGFVIRVPAGAHNLFDHIPFQD</sequence>
<dbReference type="GO" id="GO:0051537">
    <property type="term" value="F:2 iron, 2 sulfur cluster binding"/>
    <property type="evidence" value="ECO:0007669"/>
    <property type="project" value="UniProtKB-KW"/>
</dbReference>
<dbReference type="EMBL" id="HBFX01020617">
    <property type="protein sequence ID" value="CAD8957984.1"/>
    <property type="molecule type" value="Transcribed_RNA"/>
</dbReference>
<dbReference type="GO" id="GO:0005739">
    <property type="term" value="C:mitochondrion"/>
    <property type="evidence" value="ECO:0007669"/>
    <property type="project" value="TreeGrafter"/>
</dbReference>
<evidence type="ECO:0000256" key="2">
    <source>
        <dbReference type="ARBA" id="ARBA00022723"/>
    </source>
</evidence>
<protein>
    <recommendedName>
        <fullName evidence="6">2Fe-2S ferredoxin-type domain-containing protein</fullName>
    </recommendedName>
</protein>
<keyword evidence="4" id="KW-0411">Iron-sulfur</keyword>
<dbReference type="Gene3D" id="3.10.20.30">
    <property type="match status" value="1"/>
</dbReference>
<dbReference type="InterPro" id="IPR001055">
    <property type="entry name" value="Adrenodoxin-like"/>
</dbReference>
<organism evidence="7">
    <name type="scientific">Hemiselmis andersenii</name>
    <name type="common">Cryptophyte alga</name>
    <dbReference type="NCBI Taxonomy" id="464988"/>
    <lineage>
        <taxon>Eukaryota</taxon>
        <taxon>Cryptophyceae</taxon>
        <taxon>Cryptomonadales</taxon>
        <taxon>Hemiselmidaceae</taxon>
        <taxon>Hemiselmis</taxon>
    </lineage>
</organism>
<evidence type="ECO:0000256" key="1">
    <source>
        <dbReference type="ARBA" id="ARBA00022714"/>
    </source>
</evidence>
<keyword evidence="3" id="KW-0408">Iron</keyword>
<evidence type="ECO:0000256" key="4">
    <source>
        <dbReference type="ARBA" id="ARBA00023014"/>
    </source>
</evidence>
<dbReference type="PROSITE" id="PS51085">
    <property type="entry name" value="2FE2S_FER_2"/>
    <property type="match status" value="1"/>
</dbReference>
<feature type="domain" description="2Fe-2S ferredoxin-type" evidence="6">
    <location>
        <begin position="175"/>
        <end position="289"/>
    </location>
</feature>
<reference evidence="7" key="1">
    <citation type="submission" date="2021-01" db="EMBL/GenBank/DDBJ databases">
        <authorList>
            <person name="Corre E."/>
            <person name="Pelletier E."/>
            <person name="Niang G."/>
            <person name="Scheremetjew M."/>
            <person name="Finn R."/>
            <person name="Kale V."/>
            <person name="Holt S."/>
            <person name="Cochrane G."/>
            <person name="Meng A."/>
            <person name="Brown T."/>
            <person name="Cohen L."/>
        </authorList>
    </citation>
    <scope>NUCLEOTIDE SEQUENCE</scope>
    <source>
        <strain evidence="7">CCMP644</strain>
    </source>
</reference>
<evidence type="ECO:0000259" key="6">
    <source>
        <dbReference type="PROSITE" id="PS51085"/>
    </source>
</evidence>
<evidence type="ECO:0000313" key="7">
    <source>
        <dbReference type="EMBL" id="CAD8957984.1"/>
    </source>
</evidence>
<feature type="region of interest" description="Disordered" evidence="5">
    <location>
        <begin position="32"/>
        <end position="81"/>
    </location>
</feature>
<accession>A0A6U2D8Y5</accession>
<dbReference type="InterPro" id="IPR012675">
    <property type="entry name" value="Beta-grasp_dom_sf"/>
</dbReference>
<dbReference type="PRINTS" id="PR00355">
    <property type="entry name" value="ADRENODOXIN"/>
</dbReference>
<dbReference type="GO" id="GO:0046872">
    <property type="term" value="F:metal ion binding"/>
    <property type="evidence" value="ECO:0007669"/>
    <property type="project" value="UniProtKB-KW"/>
</dbReference>